<sequence length="232" mass="26641">MFSCLFGNLNITVNKCYLKYYPKWLIKSKCIYNGVNFDQLEVKKNNKNKLCVAFFARLDEQKAPLIYIEIINKLINSYNLKNIRYLLAGTGDLMPQCQQLIKKYSLSSYIEISGWISDKSEFLNQVDLLVQPSRWEAFGLNIVEAAHFSIPAITSKVEGLPEVVLNGKTGFTCDVNNIEEFSKCAAYLLENPEILSIMGNNAREYVNNNFSLQLMTQNYINLYDNINENHTL</sequence>
<dbReference type="Proteomes" id="UP000078224">
    <property type="component" value="Unassembled WGS sequence"/>
</dbReference>
<evidence type="ECO:0000313" key="3">
    <source>
        <dbReference type="Proteomes" id="UP000078224"/>
    </source>
</evidence>
<dbReference type="AlphaFoldDB" id="A0A1B7JU59"/>
<dbReference type="SUPFAM" id="SSF53756">
    <property type="entry name" value="UDP-Glycosyltransferase/glycogen phosphorylase"/>
    <property type="match status" value="1"/>
</dbReference>
<name>A0A1B7JU59_9GAMM</name>
<dbReference type="InterPro" id="IPR001296">
    <property type="entry name" value="Glyco_trans_1"/>
</dbReference>
<comment type="caution">
    <text evidence="2">The sequence shown here is derived from an EMBL/GenBank/DDBJ whole genome shotgun (WGS) entry which is preliminary data.</text>
</comment>
<keyword evidence="2" id="KW-0808">Transferase</keyword>
<dbReference type="EC" id="2.4.1.-" evidence="2"/>
<proteinExistence type="predicted"/>
<dbReference type="GO" id="GO:1901135">
    <property type="term" value="P:carbohydrate derivative metabolic process"/>
    <property type="evidence" value="ECO:0007669"/>
    <property type="project" value="UniProtKB-ARBA"/>
</dbReference>
<evidence type="ECO:0000313" key="2">
    <source>
        <dbReference type="EMBL" id="OAT51425.1"/>
    </source>
</evidence>
<dbReference type="EMBL" id="LXEW01000031">
    <property type="protein sequence ID" value="OAT51425.1"/>
    <property type="molecule type" value="Genomic_DNA"/>
</dbReference>
<gene>
    <name evidence="2" type="ORF">M998_2040</name>
</gene>
<dbReference type="Gene3D" id="3.40.50.2000">
    <property type="entry name" value="Glycogen Phosphorylase B"/>
    <property type="match status" value="2"/>
</dbReference>
<evidence type="ECO:0000259" key="1">
    <source>
        <dbReference type="Pfam" id="PF00534"/>
    </source>
</evidence>
<accession>A0A1B7JU59</accession>
<reference evidence="2 3" key="1">
    <citation type="submission" date="2016-04" db="EMBL/GenBank/DDBJ databases">
        <title>ATOL: Assembling a taxonomically balanced genome-scale reconstruction of the evolutionary history of the Enterobacteriaceae.</title>
        <authorList>
            <person name="Plunkett G.III."/>
            <person name="Neeno-Eckwall E.C."/>
            <person name="Glasner J.D."/>
            <person name="Perna N.T."/>
        </authorList>
    </citation>
    <scope>NUCLEOTIDE SEQUENCE [LARGE SCALE GENOMIC DNA]</scope>
    <source>
        <strain evidence="2 3">ATCC 35613</strain>
    </source>
</reference>
<dbReference type="PANTHER" id="PTHR12526">
    <property type="entry name" value="GLYCOSYLTRANSFERASE"/>
    <property type="match status" value="1"/>
</dbReference>
<dbReference type="Pfam" id="PF00534">
    <property type="entry name" value="Glycos_transf_1"/>
    <property type="match status" value="1"/>
</dbReference>
<dbReference type="PATRIC" id="fig|1354272.4.peg.2070"/>
<dbReference type="OrthoDB" id="9062832at2"/>
<feature type="domain" description="Glycosyl transferase family 1" evidence="1">
    <location>
        <begin position="42"/>
        <end position="204"/>
    </location>
</feature>
<dbReference type="GO" id="GO:0016757">
    <property type="term" value="F:glycosyltransferase activity"/>
    <property type="evidence" value="ECO:0007669"/>
    <property type="project" value="UniProtKB-KW"/>
</dbReference>
<keyword evidence="3" id="KW-1185">Reference proteome</keyword>
<organism evidence="2 3">
    <name type="scientific">Providencia heimbachae ATCC 35613</name>
    <dbReference type="NCBI Taxonomy" id="1354272"/>
    <lineage>
        <taxon>Bacteria</taxon>
        <taxon>Pseudomonadati</taxon>
        <taxon>Pseudomonadota</taxon>
        <taxon>Gammaproteobacteria</taxon>
        <taxon>Enterobacterales</taxon>
        <taxon>Morganellaceae</taxon>
        <taxon>Providencia</taxon>
    </lineage>
</organism>
<keyword evidence="2" id="KW-0328">Glycosyltransferase</keyword>
<protein>
    <submittedName>
        <fullName evidence="2">Glycosyltransferase</fullName>
        <ecNumber evidence="2">2.4.1.-</ecNumber>
    </submittedName>
</protein>
<dbReference type="PANTHER" id="PTHR12526:SF630">
    <property type="entry name" value="GLYCOSYLTRANSFERASE"/>
    <property type="match status" value="1"/>
</dbReference>